<evidence type="ECO:0000256" key="2">
    <source>
        <dbReference type="SAM" id="MobiDB-lite"/>
    </source>
</evidence>
<dbReference type="OrthoDB" id="639767at2759"/>
<dbReference type="GO" id="GO:0016831">
    <property type="term" value="F:carboxy-lyase activity"/>
    <property type="evidence" value="ECO:0007669"/>
    <property type="project" value="TreeGrafter"/>
</dbReference>
<dbReference type="PANTHER" id="PTHR11999:SF157">
    <property type="entry name" value="TRYPTOPHAN DECARBOXYLASE 1"/>
    <property type="match status" value="1"/>
</dbReference>
<dbReference type="EMBL" id="RWGY01000031">
    <property type="protein sequence ID" value="TVU15429.1"/>
    <property type="molecule type" value="Genomic_DNA"/>
</dbReference>
<dbReference type="InterPro" id="IPR015422">
    <property type="entry name" value="PyrdxlP-dep_Trfase_small"/>
</dbReference>
<dbReference type="PANTHER" id="PTHR11999">
    <property type="entry name" value="GROUP II PYRIDOXAL-5-PHOSPHATE DECARBOXYLASE"/>
    <property type="match status" value="1"/>
</dbReference>
<proteinExistence type="predicted"/>
<keyword evidence="1" id="KW-0210">Decarboxylase</keyword>
<evidence type="ECO:0000313" key="4">
    <source>
        <dbReference type="Proteomes" id="UP000324897"/>
    </source>
</evidence>
<dbReference type="Gene3D" id="3.90.1150.10">
    <property type="entry name" value="Aspartate Aminotransferase, domain 1"/>
    <property type="match status" value="1"/>
</dbReference>
<dbReference type="Proteomes" id="UP000324897">
    <property type="component" value="Unassembled WGS sequence"/>
</dbReference>
<dbReference type="Gramene" id="TVU15429">
    <property type="protein sequence ID" value="TVU15429"/>
    <property type="gene ID" value="EJB05_38950"/>
</dbReference>
<protein>
    <submittedName>
        <fullName evidence="3">Uncharacterized protein</fullName>
    </submittedName>
</protein>
<feature type="compositionally biased region" description="Polar residues" evidence="2">
    <location>
        <begin position="61"/>
        <end position="70"/>
    </location>
</feature>
<feature type="non-terminal residue" evidence="3">
    <location>
        <position position="1"/>
    </location>
</feature>
<dbReference type="AlphaFoldDB" id="A0A5J9TVN0"/>
<evidence type="ECO:0000313" key="3">
    <source>
        <dbReference type="EMBL" id="TVU15429.1"/>
    </source>
</evidence>
<accession>A0A5J9TVN0</accession>
<keyword evidence="1" id="KW-0456">Lyase</keyword>
<organism evidence="3 4">
    <name type="scientific">Eragrostis curvula</name>
    <name type="common">weeping love grass</name>
    <dbReference type="NCBI Taxonomy" id="38414"/>
    <lineage>
        <taxon>Eukaryota</taxon>
        <taxon>Viridiplantae</taxon>
        <taxon>Streptophyta</taxon>
        <taxon>Embryophyta</taxon>
        <taxon>Tracheophyta</taxon>
        <taxon>Spermatophyta</taxon>
        <taxon>Magnoliopsida</taxon>
        <taxon>Liliopsida</taxon>
        <taxon>Poales</taxon>
        <taxon>Poaceae</taxon>
        <taxon>PACMAD clade</taxon>
        <taxon>Chloridoideae</taxon>
        <taxon>Eragrostideae</taxon>
        <taxon>Eragrostidinae</taxon>
        <taxon>Eragrostis</taxon>
    </lineage>
</organism>
<comment type="caution">
    <text evidence="3">The sequence shown here is derived from an EMBL/GenBank/DDBJ whole genome shotgun (WGS) entry which is preliminary data.</text>
</comment>
<reference evidence="3 4" key="1">
    <citation type="journal article" date="2019" name="Sci. Rep.">
        <title>A high-quality genome of Eragrostis curvula grass provides insights into Poaceae evolution and supports new strategies to enhance forage quality.</title>
        <authorList>
            <person name="Carballo J."/>
            <person name="Santos B.A.C.M."/>
            <person name="Zappacosta D."/>
            <person name="Garbus I."/>
            <person name="Selva J.P."/>
            <person name="Gallo C.A."/>
            <person name="Diaz A."/>
            <person name="Albertini E."/>
            <person name="Caccamo M."/>
            <person name="Echenique V."/>
        </authorList>
    </citation>
    <scope>NUCLEOTIDE SEQUENCE [LARGE SCALE GENOMIC DNA]</scope>
    <source>
        <strain evidence="4">cv. Victoria</strain>
        <tissue evidence="3">Leaf</tissue>
    </source>
</reference>
<name>A0A5J9TVN0_9POAL</name>
<dbReference type="InterPro" id="IPR010977">
    <property type="entry name" value="Aromatic_deC"/>
</dbReference>
<keyword evidence="4" id="KW-1185">Reference proteome</keyword>
<evidence type="ECO:0000256" key="1">
    <source>
        <dbReference type="ARBA" id="ARBA00022793"/>
    </source>
</evidence>
<feature type="region of interest" description="Disordered" evidence="2">
    <location>
        <begin position="59"/>
        <end position="86"/>
    </location>
</feature>
<gene>
    <name evidence="3" type="ORF">EJB05_38950</name>
</gene>
<dbReference type="GO" id="GO:0005737">
    <property type="term" value="C:cytoplasm"/>
    <property type="evidence" value="ECO:0007669"/>
    <property type="project" value="TreeGrafter"/>
</dbReference>
<sequence length="86" mass="9562">MERLNRSGKAYFTHTVVGDKFALRFAVGSSLQEERHVRSAWKLIKTTATEIMGRKRKISTLPATTATPISSPGDEANKTSSKRIKI</sequence>